<reference evidence="1" key="1">
    <citation type="submission" date="2011-02" db="EMBL/GenBank/DDBJ databases">
        <title>The genome of the leaf-cutting ant Acromyrmex echinatior suggests key adaptations to social evolution and fungus farming.</title>
        <authorList>
            <person name="Nygaard S."/>
            <person name="Zhang G."/>
        </authorList>
    </citation>
    <scope>NUCLEOTIDE SEQUENCE</scope>
</reference>
<sequence length="160" mass="18666">MADQQLRGNKIRVFNLRVRQYLRKHYKPSKEKYFGICIYCLSEINYKKYYPTLLDHLTIHHPEVLTEEQKTQRNIHWAWDYFTPTSDGGQCNICSTRITSGIGPITKHLNIHRETHKFFDPDEVIYEYIYMYGASTSASGSMIVEEYEGASIASNLTDDG</sequence>
<evidence type="ECO:0000313" key="1">
    <source>
        <dbReference type="EMBL" id="EGI69923.1"/>
    </source>
</evidence>
<protein>
    <recommendedName>
        <fullName evidence="3">BED-type domain-containing protein</fullName>
    </recommendedName>
</protein>
<dbReference type="Proteomes" id="UP000007755">
    <property type="component" value="Unassembled WGS sequence"/>
</dbReference>
<accession>F4W7A0</accession>
<evidence type="ECO:0008006" key="3">
    <source>
        <dbReference type="Google" id="ProtNLM"/>
    </source>
</evidence>
<gene>
    <name evidence="1" type="ORF">G5I_01310</name>
</gene>
<keyword evidence="2" id="KW-1185">Reference proteome</keyword>
<dbReference type="OrthoDB" id="7557620at2759"/>
<organism evidence="2">
    <name type="scientific">Acromyrmex echinatior</name>
    <name type="common">Panamanian leafcutter ant</name>
    <name type="synonym">Acromyrmex octospinosus echinatior</name>
    <dbReference type="NCBI Taxonomy" id="103372"/>
    <lineage>
        <taxon>Eukaryota</taxon>
        <taxon>Metazoa</taxon>
        <taxon>Ecdysozoa</taxon>
        <taxon>Arthropoda</taxon>
        <taxon>Hexapoda</taxon>
        <taxon>Insecta</taxon>
        <taxon>Pterygota</taxon>
        <taxon>Neoptera</taxon>
        <taxon>Endopterygota</taxon>
        <taxon>Hymenoptera</taxon>
        <taxon>Apocrita</taxon>
        <taxon>Aculeata</taxon>
        <taxon>Formicoidea</taxon>
        <taxon>Formicidae</taxon>
        <taxon>Myrmicinae</taxon>
        <taxon>Acromyrmex</taxon>
    </lineage>
</organism>
<proteinExistence type="predicted"/>
<dbReference type="EMBL" id="GL887828">
    <property type="protein sequence ID" value="EGI69923.1"/>
    <property type="molecule type" value="Genomic_DNA"/>
</dbReference>
<evidence type="ECO:0000313" key="2">
    <source>
        <dbReference type="Proteomes" id="UP000007755"/>
    </source>
</evidence>
<name>F4W7A0_ACREC</name>
<dbReference type="AlphaFoldDB" id="F4W7A0"/>
<dbReference type="InParanoid" id="F4W7A0"/>